<evidence type="ECO:0008006" key="3">
    <source>
        <dbReference type="Google" id="ProtNLM"/>
    </source>
</evidence>
<evidence type="ECO:0000313" key="2">
    <source>
        <dbReference type="EMBL" id="XBY42790.1"/>
    </source>
</evidence>
<dbReference type="SUPFAM" id="SSF49503">
    <property type="entry name" value="Cupredoxins"/>
    <property type="match status" value="1"/>
</dbReference>
<organism evidence="2">
    <name type="scientific">Methyloraptor flagellatus</name>
    <dbReference type="NCBI Taxonomy" id="3162530"/>
    <lineage>
        <taxon>Bacteria</taxon>
        <taxon>Pseudomonadati</taxon>
        <taxon>Pseudomonadota</taxon>
        <taxon>Alphaproteobacteria</taxon>
        <taxon>Hyphomicrobiales</taxon>
        <taxon>Ancalomicrobiaceae</taxon>
        <taxon>Methyloraptor</taxon>
    </lineage>
</organism>
<dbReference type="KEGG" id="mflg:ABS361_11720"/>
<dbReference type="AlphaFoldDB" id="A0AAU7X5C6"/>
<feature type="signal peptide" evidence="1">
    <location>
        <begin position="1"/>
        <end position="31"/>
    </location>
</feature>
<feature type="chain" id="PRO_5043964090" description="Copper-binding protein" evidence="1">
    <location>
        <begin position="32"/>
        <end position="153"/>
    </location>
</feature>
<evidence type="ECO:0000256" key="1">
    <source>
        <dbReference type="SAM" id="SignalP"/>
    </source>
</evidence>
<accession>A0AAU7X5C6</accession>
<protein>
    <recommendedName>
        <fullName evidence="3">Copper-binding protein</fullName>
    </recommendedName>
</protein>
<dbReference type="RefSeq" id="WP_407047892.1">
    <property type="nucleotide sequence ID" value="NZ_CP158568.1"/>
</dbReference>
<dbReference type="InterPro" id="IPR008972">
    <property type="entry name" value="Cupredoxin"/>
</dbReference>
<keyword evidence="1" id="KW-0732">Signal</keyword>
<sequence>MRLSHALATRCAALALMALALPMVGAAPAHAAGDLMKGRTALPAIELGDGKQNDYAVSGQTIELETGKGYRLNITAKGEKEYKFMAPGFFRSVWVDQIVVNKLEIHMAGPPAWLEFDDQGTIEVNFTPVKTGTYEWWVDGLKDKGMVGKFVVK</sequence>
<gene>
    <name evidence="2" type="ORF">ABS361_11720</name>
</gene>
<proteinExistence type="predicted"/>
<name>A0AAU7X5C6_9HYPH</name>
<dbReference type="EMBL" id="CP158568">
    <property type="protein sequence ID" value="XBY42790.1"/>
    <property type="molecule type" value="Genomic_DNA"/>
</dbReference>
<reference evidence="2" key="1">
    <citation type="submission" date="2024-06" db="EMBL/GenBank/DDBJ databases">
        <title>Methylostella associata gen. nov., sp. nov., a novel Ancalomicrobiaceae-affiliated facultatively methylotrophic bacteria that feed on methanotrophs of the genus Methylococcus.</title>
        <authorList>
            <person name="Saltykova V."/>
            <person name="Danilova O.V."/>
            <person name="Oshkin I.Y."/>
            <person name="Belova S.E."/>
            <person name="Pimenov N.V."/>
            <person name="Dedysh S.N."/>
        </authorList>
    </citation>
    <scope>NUCLEOTIDE SEQUENCE</scope>
    <source>
        <strain evidence="2">S20</strain>
    </source>
</reference>
<dbReference type="Gene3D" id="2.60.40.420">
    <property type="entry name" value="Cupredoxins - blue copper proteins"/>
    <property type="match status" value="1"/>
</dbReference>